<dbReference type="InterPro" id="IPR048682">
    <property type="entry name" value="COG4"/>
</dbReference>
<dbReference type="AlphaFoldDB" id="A0A835LR26"/>
<dbReference type="EMBL" id="JADFTS010000006">
    <property type="protein sequence ID" value="KAF9600354.1"/>
    <property type="molecule type" value="Genomic_DNA"/>
</dbReference>
<protein>
    <recommendedName>
        <fullName evidence="1">COG4 transport protein middle alpha-helical bundle domain-containing protein</fullName>
    </recommendedName>
</protein>
<evidence type="ECO:0000313" key="3">
    <source>
        <dbReference type="Proteomes" id="UP000631114"/>
    </source>
</evidence>
<name>A0A835LR26_9MAGN</name>
<keyword evidence="3" id="KW-1185">Reference proteome</keyword>
<reference evidence="2 3" key="1">
    <citation type="submission" date="2020-10" db="EMBL/GenBank/DDBJ databases">
        <title>The Coptis chinensis genome and diversification of protoberbering-type alkaloids.</title>
        <authorList>
            <person name="Wang B."/>
            <person name="Shu S."/>
            <person name="Song C."/>
            <person name="Liu Y."/>
        </authorList>
    </citation>
    <scope>NUCLEOTIDE SEQUENCE [LARGE SCALE GENOMIC DNA]</scope>
    <source>
        <strain evidence="2">HL-2020</strain>
        <tissue evidence="2">Leaf</tissue>
    </source>
</reference>
<dbReference type="PANTHER" id="PTHR24016:SF0">
    <property type="entry name" value="CONSERVED OLIGOMERIC GOLGI COMPLEX SUBUNIT 4"/>
    <property type="match status" value="1"/>
</dbReference>
<dbReference type="OrthoDB" id="1719052at2759"/>
<evidence type="ECO:0000259" key="1">
    <source>
        <dbReference type="Pfam" id="PF08318"/>
    </source>
</evidence>
<dbReference type="Pfam" id="PF08318">
    <property type="entry name" value="COG4_m"/>
    <property type="match status" value="1"/>
</dbReference>
<dbReference type="PANTHER" id="PTHR24016">
    <property type="entry name" value="CONSERVED OLIGOMERIC GOLGI COMPLEX SUBUNIT 4"/>
    <property type="match status" value="1"/>
</dbReference>
<dbReference type="Proteomes" id="UP000631114">
    <property type="component" value="Unassembled WGS sequence"/>
</dbReference>
<comment type="caution">
    <text evidence="2">The sequence shown here is derived from an EMBL/GenBank/DDBJ whole genome shotgun (WGS) entry which is preliminary data.</text>
</comment>
<gene>
    <name evidence="2" type="ORF">IFM89_008525</name>
</gene>
<feature type="domain" description="COG4 transport protein middle alpha-helical bundle" evidence="1">
    <location>
        <begin position="1"/>
        <end position="69"/>
    </location>
</feature>
<dbReference type="InterPro" id="IPR013167">
    <property type="entry name" value="COG4_M"/>
</dbReference>
<accession>A0A835LR26</accession>
<evidence type="ECO:0000313" key="2">
    <source>
        <dbReference type="EMBL" id="KAF9600354.1"/>
    </source>
</evidence>
<proteinExistence type="predicted"/>
<organism evidence="2 3">
    <name type="scientific">Coptis chinensis</name>
    <dbReference type="NCBI Taxonomy" id="261450"/>
    <lineage>
        <taxon>Eukaryota</taxon>
        <taxon>Viridiplantae</taxon>
        <taxon>Streptophyta</taxon>
        <taxon>Embryophyta</taxon>
        <taxon>Tracheophyta</taxon>
        <taxon>Spermatophyta</taxon>
        <taxon>Magnoliopsida</taxon>
        <taxon>Ranunculales</taxon>
        <taxon>Ranunculaceae</taxon>
        <taxon>Coptidoideae</taxon>
        <taxon>Coptis</taxon>
    </lineage>
</organism>
<sequence length="101" mass="10977">MVENVRKAIKIDEHVPDGLTTSMVENVFYVLQKCCRKAISTSNSNSVLVVLSGAMNLLSNEYQEALQQKKMEPSKLFLGGLGVQKTGTEIATALNNMDVSG</sequence>